<reference evidence="2" key="1">
    <citation type="submission" date="2009-11" db="EMBL/GenBank/DDBJ databases">
        <authorList>
            <consortium name="The Broad Institute Genome Sequencing Platform"/>
            <person name="Ward D."/>
            <person name="Feldgarden M."/>
            <person name="Earl A."/>
            <person name="Young S.K."/>
            <person name="Zeng Q."/>
            <person name="Koehrsen M."/>
            <person name="Alvarado L."/>
            <person name="Berlin A."/>
            <person name="Bochicchio J."/>
            <person name="Borenstein D."/>
            <person name="Chapman S.B."/>
            <person name="Chen Z."/>
            <person name="Engels R."/>
            <person name="Freedman E."/>
            <person name="Gellesch M."/>
            <person name="Goldberg J."/>
            <person name="Griggs A."/>
            <person name="Gujja S."/>
            <person name="Heilman E."/>
            <person name="Heiman D."/>
            <person name="Hepburn T."/>
            <person name="Howarth C."/>
            <person name="Jen D."/>
            <person name="Larson L."/>
            <person name="Lewis B."/>
            <person name="Mehta T."/>
            <person name="Park D."/>
            <person name="Pearson M."/>
            <person name="Roberts A."/>
            <person name="Saif S."/>
            <person name="Shea T."/>
            <person name="Shenoy N."/>
            <person name="Sisk P."/>
            <person name="Stolte C."/>
            <person name="Sykes S."/>
            <person name="Thomson T."/>
            <person name="Walk T."/>
            <person name="White J."/>
            <person name="Yandava C."/>
            <person name="Izard J."/>
            <person name="Baranova O.V."/>
            <person name="Blanton J.M."/>
            <person name="Tanner A.C."/>
            <person name="Dewhirst F.E."/>
            <person name="Haas B."/>
            <person name="Nusbaum C."/>
            <person name="Birren B."/>
        </authorList>
    </citation>
    <scope>NUCLEOTIDE SEQUENCE [LARGE SCALE GENOMIC DNA]</scope>
    <source>
        <strain evidence="2">1-1 BBBD Race 1</strain>
    </source>
</reference>
<feature type="compositionally biased region" description="Basic and acidic residues" evidence="1">
    <location>
        <begin position="379"/>
        <end position="390"/>
    </location>
</feature>
<proteinExistence type="predicted"/>
<dbReference type="OrthoDB" id="2505029at2759"/>
<dbReference type="Proteomes" id="UP000005240">
    <property type="component" value="Unassembled WGS sequence"/>
</dbReference>
<accession>A0A180G5R6</accession>
<evidence type="ECO:0000313" key="2">
    <source>
        <dbReference type="EMBL" id="OAV87203.1"/>
    </source>
</evidence>
<evidence type="ECO:0000256" key="1">
    <source>
        <dbReference type="SAM" id="MobiDB-lite"/>
    </source>
</evidence>
<dbReference type="AlphaFoldDB" id="A0A180G5R6"/>
<evidence type="ECO:0000313" key="4">
    <source>
        <dbReference type="Proteomes" id="UP000005240"/>
    </source>
</evidence>
<gene>
    <name evidence="2" type="ORF">PTTG_29527</name>
</gene>
<reference evidence="3 4" key="3">
    <citation type="journal article" date="2017" name="G3 (Bethesda)">
        <title>Comparative analysis highlights variable genome content of wheat rusts and divergence of the mating loci.</title>
        <authorList>
            <person name="Cuomo C.A."/>
            <person name="Bakkeren G."/>
            <person name="Khalil H.B."/>
            <person name="Panwar V."/>
            <person name="Joly D."/>
            <person name="Linning R."/>
            <person name="Sakthikumar S."/>
            <person name="Song X."/>
            <person name="Adiconis X."/>
            <person name="Fan L."/>
            <person name="Goldberg J.M."/>
            <person name="Levin J.Z."/>
            <person name="Young S."/>
            <person name="Zeng Q."/>
            <person name="Anikster Y."/>
            <person name="Bruce M."/>
            <person name="Wang M."/>
            <person name="Yin C."/>
            <person name="McCallum B."/>
            <person name="Szabo L.J."/>
            <person name="Hulbert S."/>
            <person name="Chen X."/>
            <person name="Fellers J.P."/>
        </authorList>
    </citation>
    <scope>NUCLEOTIDE SEQUENCE</scope>
    <source>
        <strain evidence="3">isolate 1-1 / race 1 (BBBD)</strain>
        <strain evidence="4">Isolate 1-1 / race 1 (BBBD)</strain>
    </source>
</reference>
<reference evidence="3" key="4">
    <citation type="submission" date="2025-05" db="UniProtKB">
        <authorList>
            <consortium name="EnsemblFungi"/>
        </authorList>
    </citation>
    <scope>IDENTIFICATION</scope>
    <source>
        <strain evidence="3">isolate 1-1 / race 1 (BBBD)</strain>
    </source>
</reference>
<feature type="compositionally biased region" description="Acidic residues" evidence="1">
    <location>
        <begin position="350"/>
        <end position="362"/>
    </location>
</feature>
<dbReference type="EnsemblFungi" id="PTTG_29527-t43_1">
    <property type="protein sequence ID" value="PTTG_29527-t43_1-p1"/>
    <property type="gene ID" value="PTTG_29527"/>
</dbReference>
<feature type="compositionally biased region" description="Basic and acidic residues" evidence="1">
    <location>
        <begin position="335"/>
        <end position="348"/>
    </location>
</feature>
<organism evidence="2">
    <name type="scientific">Puccinia triticina (isolate 1-1 / race 1 (BBBD))</name>
    <name type="common">Brown leaf rust fungus</name>
    <dbReference type="NCBI Taxonomy" id="630390"/>
    <lineage>
        <taxon>Eukaryota</taxon>
        <taxon>Fungi</taxon>
        <taxon>Dikarya</taxon>
        <taxon>Basidiomycota</taxon>
        <taxon>Pucciniomycotina</taxon>
        <taxon>Pucciniomycetes</taxon>
        <taxon>Pucciniales</taxon>
        <taxon>Pucciniaceae</taxon>
        <taxon>Puccinia</taxon>
    </lineage>
</organism>
<dbReference type="EMBL" id="ADAS02000533">
    <property type="protein sequence ID" value="OAV87203.1"/>
    <property type="molecule type" value="Genomic_DNA"/>
</dbReference>
<sequence length="390" mass="42608">MSNIRTPNHPAAFTGHFIPVEDSSVDSVRANQYRYVKTPSYFQCGGIHTNKKENFEVQLLTNTALNNTLTANSIYSISGKLIALNNGSTPVLSYAHETVTRIGEAGPEQPDFNNKTNVTGLGMVVERREVVSESNDARVFLEVTVAHCDWDGENRCHRRFNIKYVVPGTKNLIKTHSLYQVGREVCIIGRLVDFEMETHTAVVLVSSVSVTNGHQVGRSVSHTPTNLGSGSGIQLTKFTPSPTKQSLPPQPIATTSRASYKQSPTGKGDRLAESSPANATAATRKATKIDDEEQLGEPGSPISSRRFGSDHKKPNAEGSAIKSTISSKGKAVNRKTPEDSDKEDHSSNDDATEDEEDTDGEEQITPPTKAKQGRPRKNFLKEAAKRMKKF</sequence>
<feature type="compositionally biased region" description="Polar residues" evidence="1">
    <location>
        <begin position="216"/>
        <end position="265"/>
    </location>
</feature>
<reference evidence="2" key="2">
    <citation type="submission" date="2016-05" db="EMBL/GenBank/DDBJ databases">
        <title>Comparative analysis highlights variable genome content of wheat rusts and divergence of the mating loci.</title>
        <authorList>
            <person name="Cuomo C.A."/>
            <person name="Bakkeren G."/>
            <person name="Szabo L."/>
            <person name="Khalil H."/>
            <person name="Joly D."/>
            <person name="Goldberg J."/>
            <person name="Young S."/>
            <person name="Zeng Q."/>
            <person name="Fellers J."/>
        </authorList>
    </citation>
    <scope>NUCLEOTIDE SEQUENCE [LARGE SCALE GENOMIC DNA]</scope>
    <source>
        <strain evidence="2">1-1 BBBD Race 1</strain>
    </source>
</reference>
<protein>
    <submittedName>
        <fullName evidence="2 3">Uncharacterized protein</fullName>
    </submittedName>
</protein>
<evidence type="ECO:0000313" key="3">
    <source>
        <dbReference type="EnsemblFungi" id="PTTG_29527-t43_1-p1"/>
    </source>
</evidence>
<feature type="region of interest" description="Disordered" evidence="1">
    <location>
        <begin position="216"/>
        <end position="390"/>
    </location>
</feature>
<dbReference type="VEuPathDB" id="FungiDB:PTTG_29527"/>
<name>A0A180G5R6_PUCT1</name>
<keyword evidence="4" id="KW-1185">Reference proteome</keyword>